<gene>
    <name evidence="2" type="ORF">SAMN04487926_101508</name>
</gene>
<protein>
    <recommendedName>
        <fullName evidence="1">GIY-YIG domain-containing protein</fullName>
    </recommendedName>
</protein>
<dbReference type="InterPro" id="IPR000305">
    <property type="entry name" value="GIY-YIG_endonuc"/>
</dbReference>
<evidence type="ECO:0000313" key="3">
    <source>
        <dbReference type="Proteomes" id="UP000198900"/>
    </source>
</evidence>
<keyword evidence="3" id="KW-1185">Reference proteome</keyword>
<name>A0A7Z7B0H6_9BURK</name>
<organism evidence="2 3">
    <name type="scientific">Paraburkholderia steynii</name>
    <dbReference type="NCBI Taxonomy" id="1245441"/>
    <lineage>
        <taxon>Bacteria</taxon>
        <taxon>Pseudomonadati</taxon>
        <taxon>Pseudomonadota</taxon>
        <taxon>Betaproteobacteria</taxon>
        <taxon>Burkholderiales</taxon>
        <taxon>Burkholderiaceae</taxon>
        <taxon>Paraburkholderia</taxon>
    </lineage>
</organism>
<evidence type="ECO:0000313" key="2">
    <source>
        <dbReference type="EMBL" id="SDG98248.1"/>
    </source>
</evidence>
<dbReference type="EMBL" id="FNDI01000001">
    <property type="protein sequence ID" value="SDG98248.1"/>
    <property type="molecule type" value="Genomic_DNA"/>
</dbReference>
<dbReference type="Proteomes" id="UP000198900">
    <property type="component" value="Unassembled WGS sequence"/>
</dbReference>
<feature type="domain" description="GIY-YIG" evidence="1">
    <location>
        <begin position="24"/>
        <end position="109"/>
    </location>
</feature>
<reference evidence="2" key="1">
    <citation type="submission" date="2016-10" db="EMBL/GenBank/DDBJ databases">
        <authorList>
            <person name="Varghese N."/>
            <person name="Submissions S."/>
        </authorList>
    </citation>
    <scope>NUCLEOTIDE SEQUENCE [LARGE SCALE GENOMIC DNA]</scope>
    <source>
        <strain evidence="2">YR281</strain>
    </source>
</reference>
<dbReference type="Gene3D" id="3.40.1440.10">
    <property type="entry name" value="GIY-YIG endonuclease"/>
    <property type="match status" value="1"/>
</dbReference>
<sequence>MAAQSYDVEFHGYYREPNKEGLPAKSGIYCVYRAVHNVDRKTVTLNQLIYIGESEDVRARVADHDRLDDWSELLKQGEVLCYSYALVPSPYRVRVEAALIFKHKPPLNTEYSGAFPFDDTTISITGDTAAKLITHFVVQRT</sequence>
<comment type="caution">
    <text evidence="2">The sequence shown here is derived from an EMBL/GenBank/DDBJ whole genome shotgun (WGS) entry which is preliminary data.</text>
</comment>
<dbReference type="PROSITE" id="PS50164">
    <property type="entry name" value="GIY_YIG"/>
    <property type="match status" value="1"/>
</dbReference>
<proteinExistence type="predicted"/>
<dbReference type="RefSeq" id="WP_091774511.1">
    <property type="nucleotide sequence ID" value="NZ_FNDI01000001.1"/>
</dbReference>
<dbReference type="AlphaFoldDB" id="A0A7Z7B0H6"/>
<accession>A0A7Z7B0H6</accession>
<evidence type="ECO:0000259" key="1">
    <source>
        <dbReference type="PROSITE" id="PS50164"/>
    </source>
</evidence>
<dbReference type="InterPro" id="IPR035901">
    <property type="entry name" value="GIY-YIG_endonuc_sf"/>
</dbReference>
<dbReference type="CDD" id="cd00719">
    <property type="entry name" value="GIY-YIG_SF"/>
    <property type="match status" value="1"/>
</dbReference>